<dbReference type="EC" id="2.7.8.15" evidence="5"/>
<dbReference type="GO" id="GO:0006488">
    <property type="term" value="P:dolichol-linked oligosaccharide biosynthetic process"/>
    <property type="evidence" value="ECO:0007669"/>
    <property type="project" value="InterPro"/>
</dbReference>
<feature type="transmembrane region" description="Helical" evidence="19">
    <location>
        <begin position="65"/>
        <end position="86"/>
    </location>
</feature>
<dbReference type="STRING" id="34508.A0A4U5NS67"/>
<evidence type="ECO:0000256" key="2">
    <source>
        <dbReference type="ARBA" id="ARBA00004477"/>
    </source>
</evidence>
<feature type="transmembrane region" description="Helical" evidence="19">
    <location>
        <begin position="12"/>
        <end position="35"/>
    </location>
</feature>
<keyword evidence="7" id="KW-0328">Glycosyltransferase</keyword>
<reference evidence="20 21" key="1">
    <citation type="journal article" date="2015" name="Genome Biol.">
        <title>Comparative genomics of Steinernema reveals deeply conserved gene regulatory networks.</title>
        <authorList>
            <person name="Dillman A.R."/>
            <person name="Macchietto M."/>
            <person name="Porter C.F."/>
            <person name="Rogers A."/>
            <person name="Williams B."/>
            <person name="Antoshechkin I."/>
            <person name="Lee M.M."/>
            <person name="Goodwin Z."/>
            <person name="Lu X."/>
            <person name="Lewis E.E."/>
            <person name="Goodrich-Blair H."/>
            <person name="Stock S.P."/>
            <person name="Adams B.J."/>
            <person name="Sternberg P.W."/>
            <person name="Mortazavi A."/>
        </authorList>
    </citation>
    <scope>NUCLEOTIDE SEQUENCE [LARGE SCALE GENOMIC DNA]</scope>
    <source>
        <strain evidence="20 21">ALL</strain>
    </source>
</reference>
<dbReference type="EMBL" id="AZBU02000003">
    <property type="protein sequence ID" value="TKR86448.1"/>
    <property type="molecule type" value="Genomic_DNA"/>
</dbReference>
<evidence type="ECO:0000256" key="9">
    <source>
        <dbReference type="ARBA" id="ARBA00022692"/>
    </source>
</evidence>
<evidence type="ECO:0000256" key="4">
    <source>
        <dbReference type="ARBA" id="ARBA00009317"/>
    </source>
</evidence>
<protein>
    <recommendedName>
        <fullName evidence="6">UDP-N-acetylglucosamine--dolichyl-phosphate N-acetylglucosaminephosphotransferase</fullName>
        <ecNumber evidence="5">2.7.8.15</ecNumber>
    </recommendedName>
    <alternativeName>
        <fullName evidence="15">GlcNAc-1-P transferase</fullName>
    </alternativeName>
    <alternativeName>
        <fullName evidence="16">N-acetylglucosamine-1-phosphate transferase</fullName>
    </alternativeName>
</protein>
<name>A0A4U5NS67_STECR</name>
<evidence type="ECO:0000256" key="10">
    <source>
        <dbReference type="ARBA" id="ARBA00022723"/>
    </source>
</evidence>
<organism evidence="20 21">
    <name type="scientific">Steinernema carpocapsae</name>
    <name type="common">Entomopathogenic nematode</name>
    <dbReference type="NCBI Taxonomy" id="34508"/>
    <lineage>
        <taxon>Eukaryota</taxon>
        <taxon>Metazoa</taxon>
        <taxon>Ecdysozoa</taxon>
        <taxon>Nematoda</taxon>
        <taxon>Chromadorea</taxon>
        <taxon>Rhabditida</taxon>
        <taxon>Tylenchina</taxon>
        <taxon>Panagrolaimomorpha</taxon>
        <taxon>Strongyloidoidea</taxon>
        <taxon>Steinernematidae</taxon>
        <taxon>Steinernema</taxon>
    </lineage>
</organism>
<evidence type="ECO:0000256" key="1">
    <source>
        <dbReference type="ARBA" id="ARBA00001946"/>
    </source>
</evidence>
<feature type="transmembrane region" description="Helical" evidence="19">
    <location>
        <begin position="229"/>
        <end position="251"/>
    </location>
</feature>
<evidence type="ECO:0000256" key="19">
    <source>
        <dbReference type="SAM" id="Phobius"/>
    </source>
</evidence>
<dbReference type="UniPathway" id="UPA00378"/>
<feature type="transmembrane region" description="Helical" evidence="19">
    <location>
        <begin position="131"/>
        <end position="148"/>
    </location>
</feature>
<reference evidence="20 21" key="2">
    <citation type="journal article" date="2019" name="G3 (Bethesda)">
        <title>Hybrid Assembly of the Genome of the Entomopathogenic Nematode Steinernema carpocapsae Identifies the X-Chromosome.</title>
        <authorList>
            <person name="Serra L."/>
            <person name="Macchietto M."/>
            <person name="Macias-Munoz A."/>
            <person name="McGill C.J."/>
            <person name="Rodriguez I.M."/>
            <person name="Rodriguez B."/>
            <person name="Murad R."/>
            <person name="Mortazavi A."/>
        </authorList>
    </citation>
    <scope>NUCLEOTIDE SEQUENCE [LARGE SCALE GENOMIC DNA]</scope>
    <source>
        <strain evidence="20 21">ALL</strain>
    </source>
</reference>
<proteinExistence type="inferred from homology"/>
<keyword evidence="21" id="KW-1185">Reference proteome</keyword>
<comment type="function">
    <text evidence="17">UDP-N-acetylglucosamine--dolichyl-phosphate N-acetylglucosaminephosphotransferase that operates in the biosynthetic pathway of dolichol-linked oligosaccharides, the glycan precursors employed in protein asparagine (N)-glycosylation. The assembly of dolichol-linked oligosaccharides begins on the cytosolic side of the endoplasmic reticulum membrane and finishes in its lumen. The sequential addition of sugars to dolichol pyrophosphate produces dolichol-linked oligosaccharides containing fourteen sugars, including two GlcNAcs, nine mannoses and three glucoses. Once assembled, the oligosaccharide is transferred from the lipid to nascent proteins by oligosaccharyltransferases. Catalyzes the initial step of dolichol-linked oligosaccharide biosynthesis, transfering GlcNAc-1-P from cytosolic UDP-GlcNAc onto the carrier lipid dolichyl phosphate (P-dolichol), yielding GlcNAc-P-P-dolichol embedded in the cytoplasmic leaflet of the endoplasmic reticulum membrane.</text>
</comment>
<feature type="transmembrane region" description="Helical" evidence="19">
    <location>
        <begin position="203"/>
        <end position="223"/>
    </location>
</feature>
<keyword evidence="8" id="KW-0808">Transferase</keyword>
<keyword evidence="12" id="KW-0460">Magnesium</keyword>
<dbReference type="InterPro" id="IPR033895">
    <property type="entry name" value="GPT"/>
</dbReference>
<dbReference type="GO" id="GO:0016757">
    <property type="term" value="F:glycosyltransferase activity"/>
    <property type="evidence" value="ECO:0007669"/>
    <property type="project" value="UniProtKB-KW"/>
</dbReference>
<dbReference type="OrthoDB" id="10262326at2759"/>
<evidence type="ECO:0000256" key="13">
    <source>
        <dbReference type="ARBA" id="ARBA00022989"/>
    </source>
</evidence>
<dbReference type="CDD" id="cd06855">
    <property type="entry name" value="GT_GPT_euk"/>
    <property type="match status" value="1"/>
</dbReference>
<feature type="transmembrane region" description="Helical" evidence="19">
    <location>
        <begin position="263"/>
        <end position="281"/>
    </location>
</feature>
<evidence type="ECO:0000313" key="20">
    <source>
        <dbReference type="EMBL" id="TKR86448.1"/>
    </source>
</evidence>
<keyword evidence="11" id="KW-0256">Endoplasmic reticulum</keyword>
<keyword evidence="13 19" id="KW-1133">Transmembrane helix</keyword>
<evidence type="ECO:0000256" key="12">
    <source>
        <dbReference type="ARBA" id="ARBA00022842"/>
    </source>
</evidence>
<evidence type="ECO:0000256" key="18">
    <source>
        <dbReference type="ARBA" id="ARBA00045078"/>
    </source>
</evidence>
<dbReference type="PANTHER" id="PTHR10571">
    <property type="entry name" value="UDP-N-ACETYLGLUCOSAMINE--DOLICHYL-PHOSPHATE N-ACETYLGLUCOSAMINEPHOSPHOTRANSFERASE"/>
    <property type="match status" value="1"/>
</dbReference>
<comment type="similarity">
    <text evidence="4">Belongs to the glycosyltransferase 4 family.</text>
</comment>
<evidence type="ECO:0000256" key="17">
    <source>
        <dbReference type="ARBA" id="ARBA00044717"/>
    </source>
</evidence>
<evidence type="ECO:0000256" key="7">
    <source>
        <dbReference type="ARBA" id="ARBA00022676"/>
    </source>
</evidence>
<dbReference type="InterPro" id="IPR000715">
    <property type="entry name" value="Glycosyl_transferase_4"/>
</dbReference>
<dbReference type="GO" id="GO:0005789">
    <property type="term" value="C:endoplasmic reticulum membrane"/>
    <property type="evidence" value="ECO:0007669"/>
    <property type="project" value="UniProtKB-SubCell"/>
</dbReference>
<comment type="subcellular location">
    <subcellularLocation>
        <location evidence="2">Endoplasmic reticulum membrane</location>
        <topology evidence="2">Multi-pass membrane protein</topology>
    </subcellularLocation>
</comment>
<comment type="caution">
    <text evidence="20">The sequence shown here is derived from an EMBL/GenBank/DDBJ whole genome shotgun (WGS) entry which is preliminary data.</text>
</comment>
<comment type="cofactor">
    <cofactor evidence="1">
        <name>Mg(2+)</name>
        <dbReference type="ChEBI" id="CHEBI:18420"/>
    </cofactor>
</comment>
<keyword evidence="14 19" id="KW-0472">Membrane</keyword>
<dbReference type="Proteomes" id="UP000298663">
    <property type="component" value="Unassembled WGS sequence"/>
</dbReference>
<sequence length="420" mass="47614">MEHVHDGRDFTMVATTIAAGVAVSIPSYIVASGLIKNYIPIFIERKMFGRDLCKRKEDQKPIPEPMGVISAAVYFIFMFTLIPFLFWQWTLSDTFPHIKLHAFLSGLISIFTAVFLGFTDDVLDLRWRHKLLFPTLSSLPLLMVYYVSGNSTSVLLPDPVHAMLPFLGRSLNIGPLYYVYMGMMIIFCTNAINIVAGINGVEAGQSLVIAFSVAVFNVLQLFRLESQEWYHTLSLSFLLPFIATTWALLRFNWYPAKVFVGDTYCYWAGMTIAVVGILGHFSKTMILFLIPQVFNFLFSLPQLFHLVPCPRHRLPKFDPEANVVGMSFAEFKASEVKALGRIALKIFSILGFLHREDFVKDGEAWIRINNLTILNLILKFTGPMREDNLTKTFLGVQIAFSILAFLIRFGLANLVYDDVQ</sequence>
<dbReference type="GO" id="GO:0046872">
    <property type="term" value="F:metal ion binding"/>
    <property type="evidence" value="ECO:0007669"/>
    <property type="project" value="UniProtKB-KW"/>
</dbReference>
<evidence type="ECO:0000256" key="6">
    <source>
        <dbReference type="ARBA" id="ARBA00017659"/>
    </source>
</evidence>
<feature type="transmembrane region" description="Helical" evidence="19">
    <location>
        <begin position="177"/>
        <end position="196"/>
    </location>
</feature>
<evidence type="ECO:0000256" key="16">
    <source>
        <dbReference type="ARBA" id="ARBA00033238"/>
    </source>
</evidence>
<evidence type="ECO:0000256" key="5">
    <source>
        <dbReference type="ARBA" id="ARBA00013225"/>
    </source>
</evidence>
<dbReference type="Pfam" id="PF00953">
    <property type="entry name" value="Glycos_transf_4"/>
    <property type="match status" value="1"/>
</dbReference>
<dbReference type="PANTHER" id="PTHR10571:SF0">
    <property type="entry name" value="UDP-N-ACETYLGLUCOSAMINE--DOLICHYL-PHOSPHATE N-ACETYLGLUCOSAMINEPHOSPHOTRANSFERASE"/>
    <property type="match status" value="1"/>
</dbReference>
<feature type="transmembrane region" description="Helical" evidence="19">
    <location>
        <begin position="98"/>
        <end position="119"/>
    </location>
</feature>
<evidence type="ECO:0000256" key="11">
    <source>
        <dbReference type="ARBA" id="ARBA00022824"/>
    </source>
</evidence>
<feature type="transmembrane region" description="Helical" evidence="19">
    <location>
        <begin position="287"/>
        <end position="307"/>
    </location>
</feature>
<comment type="catalytic activity">
    <reaction evidence="18">
        <text>a di-trans,poly-cis-dolichyl phosphate + UDP-N-acetyl-alpha-D-glucosamine = an N-acetyl-alpha-D-glucosaminyl-diphospho-di-trans,poly-cis-dolichol + UMP</text>
        <dbReference type="Rhea" id="RHEA:13289"/>
        <dbReference type="Rhea" id="RHEA-COMP:19498"/>
        <dbReference type="Rhea" id="RHEA-COMP:19507"/>
        <dbReference type="ChEBI" id="CHEBI:57683"/>
        <dbReference type="ChEBI" id="CHEBI:57705"/>
        <dbReference type="ChEBI" id="CHEBI:57865"/>
        <dbReference type="ChEBI" id="CHEBI:58427"/>
        <dbReference type="EC" id="2.7.8.15"/>
    </reaction>
    <physiologicalReaction direction="left-to-right" evidence="18">
        <dbReference type="Rhea" id="RHEA:13290"/>
    </physiologicalReaction>
</comment>
<evidence type="ECO:0000256" key="14">
    <source>
        <dbReference type="ARBA" id="ARBA00023136"/>
    </source>
</evidence>
<comment type="pathway">
    <text evidence="3">Protein modification; protein glycosylation.</text>
</comment>
<dbReference type="GO" id="GO:0003975">
    <property type="term" value="F:UDP-N-acetylglucosamine-dolichyl-phosphate N-acetylglucosaminephosphotransferase activity"/>
    <property type="evidence" value="ECO:0007669"/>
    <property type="project" value="UniProtKB-EC"/>
</dbReference>
<feature type="transmembrane region" description="Helical" evidence="19">
    <location>
        <begin position="393"/>
        <end position="416"/>
    </location>
</feature>
<keyword evidence="10" id="KW-0479">Metal-binding</keyword>
<accession>A0A4U5NS67</accession>
<evidence type="ECO:0000313" key="21">
    <source>
        <dbReference type="Proteomes" id="UP000298663"/>
    </source>
</evidence>
<evidence type="ECO:0000256" key="3">
    <source>
        <dbReference type="ARBA" id="ARBA00004922"/>
    </source>
</evidence>
<gene>
    <name evidence="20" type="ORF">L596_011040</name>
</gene>
<keyword evidence="9 19" id="KW-0812">Transmembrane</keyword>
<evidence type="ECO:0000256" key="15">
    <source>
        <dbReference type="ARBA" id="ARBA00029567"/>
    </source>
</evidence>
<dbReference type="AlphaFoldDB" id="A0A4U5NS67"/>
<evidence type="ECO:0000256" key="8">
    <source>
        <dbReference type="ARBA" id="ARBA00022679"/>
    </source>
</evidence>